<dbReference type="Pfam" id="PF07690">
    <property type="entry name" value="MFS_1"/>
    <property type="match status" value="1"/>
</dbReference>
<keyword evidence="4 5" id="KW-0472">Membrane</keyword>
<name>A0A157QM91_9BORD</name>
<dbReference type="InterPro" id="IPR020846">
    <property type="entry name" value="MFS_dom"/>
</dbReference>
<organism evidence="7 8">
    <name type="scientific">Bordetella ansorpii</name>
    <dbReference type="NCBI Taxonomy" id="288768"/>
    <lineage>
        <taxon>Bacteria</taxon>
        <taxon>Pseudomonadati</taxon>
        <taxon>Pseudomonadota</taxon>
        <taxon>Betaproteobacteria</taxon>
        <taxon>Burkholderiales</taxon>
        <taxon>Alcaligenaceae</taxon>
        <taxon>Bordetella</taxon>
    </lineage>
</organism>
<gene>
    <name evidence="7" type="primary">hsrA_3</name>
    <name evidence="7" type="ORF">SAMEA1982600_03735</name>
</gene>
<feature type="transmembrane region" description="Helical" evidence="5">
    <location>
        <begin position="386"/>
        <end position="409"/>
    </location>
</feature>
<feature type="transmembrane region" description="Helical" evidence="5">
    <location>
        <begin position="65"/>
        <end position="85"/>
    </location>
</feature>
<protein>
    <submittedName>
        <fullName evidence="7">Membrane efflux protein</fullName>
    </submittedName>
</protein>
<feature type="transmembrane region" description="Helical" evidence="5">
    <location>
        <begin position="468"/>
        <end position="486"/>
    </location>
</feature>
<dbReference type="GO" id="GO:0022857">
    <property type="term" value="F:transmembrane transporter activity"/>
    <property type="evidence" value="ECO:0007669"/>
    <property type="project" value="InterPro"/>
</dbReference>
<evidence type="ECO:0000256" key="3">
    <source>
        <dbReference type="ARBA" id="ARBA00022989"/>
    </source>
</evidence>
<dbReference type="CDD" id="cd17321">
    <property type="entry name" value="MFS_MMR_MDR_like"/>
    <property type="match status" value="1"/>
</dbReference>
<evidence type="ECO:0000313" key="8">
    <source>
        <dbReference type="Proteomes" id="UP000077037"/>
    </source>
</evidence>
<dbReference type="Gene3D" id="1.20.1720.10">
    <property type="entry name" value="Multidrug resistance protein D"/>
    <property type="match status" value="1"/>
</dbReference>
<comment type="subcellular location">
    <subcellularLocation>
        <location evidence="1">Membrane</location>
        <topology evidence="1">Multi-pass membrane protein</topology>
    </subcellularLocation>
</comment>
<feature type="transmembrane region" description="Helical" evidence="5">
    <location>
        <begin position="321"/>
        <end position="343"/>
    </location>
</feature>
<evidence type="ECO:0000256" key="1">
    <source>
        <dbReference type="ARBA" id="ARBA00004141"/>
    </source>
</evidence>
<dbReference type="PRINTS" id="PR01036">
    <property type="entry name" value="TCRTETB"/>
</dbReference>
<evidence type="ECO:0000256" key="2">
    <source>
        <dbReference type="ARBA" id="ARBA00022692"/>
    </source>
</evidence>
<evidence type="ECO:0000313" key="7">
    <source>
        <dbReference type="EMBL" id="SAI46887.1"/>
    </source>
</evidence>
<feature type="domain" description="Major facilitator superfamily (MFS) profile" evidence="6">
    <location>
        <begin position="31"/>
        <end position="490"/>
    </location>
</feature>
<dbReference type="InterPro" id="IPR036259">
    <property type="entry name" value="MFS_trans_sf"/>
</dbReference>
<keyword evidence="3 5" id="KW-1133">Transmembrane helix</keyword>
<dbReference type="SUPFAM" id="SSF103473">
    <property type="entry name" value="MFS general substrate transporter"/>
    <property type="match status" value="1"/>
</dbReference>
<dbReference type="PANTHER" id="PTHR42718">
    <property type="entry name" value="MAJOR FACILITATOR SUPERFAMILY MULTIDRUG TRANSPORTER MFSC"/>
    <property type="match status" value="1"/>
</dbReference>
<feature type="transmembrane region" description="Helical" evidence="5">
    <location>
        <begin position="430"/>
        <end position="448"/>
    </location>
</feature>
<dbReference type="PROSITE" id="PS50850">
    <property type="entry name" value="MFS"/>
    <property type="match status" value="1"/>
</dbReference>
<feature type="transmembrane region" description="Helical" evidence="5">
    <location>
        <begin position="155"/>
        <end position="179"/>
    </location>
</feature>
<feature type="transmembrane region" description="Helical" evidence="5">
    <location>
        <begin position="245"/>
        <end position="264"/>
    </location>
</feature>
<dbReference type="Gene3D" id="1.20.1250.20">
    <property type="entry name" value="MFS general substrate transporter like domains"/>
    <property type="match status" value="1"/>
</dbReference>
<keyword evidence="2 5" id="KW-0812">Transmembrane</keyword>
<feature type="transmembrane region" description="Helical" evidence="5">
    <location>
        <begin position="185"/>
        <end position="206"/>
    </location>
</feature>
<feature type="transmembrane region" description="Helical" evidence="5">
    <location>
        <begin position="97"/>
        <end position="116"/>
    </location>
</feature>
<proteinExistence type="predicted"/>
<feature type="transmembrane region" description="Helical" evidence="5">
    <location>
        <begin position="122"/>
        <end position="143"/>
    </location>
</feature>
<dbReference type="InterPro" id="IPR011701">
    <property type="entry name" value="MFS"/>
</dbReference>
<evidence type="ECO:0000259" key="6">
    <source>
        <dbReference type="PROSITE" id="PS50850"/>
    </source>
</evidence>
<dbReference type="PANTHER" id="PTHR42718:SF39">
    <property type="entry name" value="ACTINORHODIN TRANSPORTER-RELATED"/>
    <property type="match status" value="1"/>
</dbReference>
<dbReference type="GO" id="GO:0016020">
    <property type="term" value="C:membrane"/>
    <property type="evidence" value="ECO:0007669"/>
    <property type="project" value="UniProtKB-SubCell"/>
</dbReference>
<evidence type="ECO:0000256" key="5">
    <source>
        <dbReference type="SAM" id="Phobius"/>
    </source>
</evidence>
<dbReference type="AlphaFoldDB" id="A0A157QM91"/>
<feature type="transmembrane region" description="Helical" evidence="5">
    <location>
        <begin position="29"/>
        <end position="53"/>
    </location>
</feature>
<dbReference type="Proteomes" id="UP000077037">
    <property type="component" value="Unassembled WGS sequence"/>
</dbReference>
<dbReference type="EMBL" id="FKBS01000025">
    <property type="protein sequence ID" value="SAI46887.1"/>
    <property type="molecule type" value="Genomic_DNA"/>
</dbReference>
<feature type="transmembrane region" description="Helical" evidence="5">
    <location>
        <begin position="290"/>
        <end position="315"/>
    </location>
</feature>
<accession>A0A157QM91</accession>
<feature type="transmembrane region" description="Helical" evidence="5">
    <location>
        <begin position="218"/>
        <end position="239"/>
    </location>
</feature>
<sequence length="498" mass="51920">MIASLPWIRNMPSNSRILPPPRAAARPPWLGLSVLLLAGFVTIFDLFVVNVAIPSMQAGLGASFAQIGFIVAGYELAFGVLLITGGRLGDLFGRRRLFVAGMAGFTAASALCGLAPDAGFLIGARVLQGLAAALLFPQVYASIRVNFDGDGSRRAFGMLGMTLGLAAIAGQVLGGWLVHADLFGFGWRSIFLINVPIGLFAIAAARHIPESRAPQRPALDWMGVALVSAGLALLLVPLIEGPGLGWPAWSLLSLGVAVLLLALFHRQQEQRRMAGGLPLVDMRLLSQHRFALGAVLVLLVYSTSSSFFLCFALLVQTGLGLDPFAAGSVFAPCSVGFVLASLAAPRLVARWGTRAIVAGALAYAVSIGLLIAQVGMAGVELAPTRLIPVLIVVGAGQGFIMTPLLNLVLGFVDENQAGMASGVISTVQQVGAALGVAVVGILFGSTLADKGAAAHTDQYVSAFVAGMRYNLGAALMVCLLLTMLVRTQRPAARRSRHP</sequence>
<reference evidence="7 8" key="1">
    <citation type="submission" date="2016-03" db="EMBL/GenBank/DDBJ databases">
        <authorList>
            <consortium name="Pathogen Informatics"/>
        </authorList>
    </citation>
    <scope>NUCLEOTIDE SEQUENCE [LARGE SCALE GENOMIC DNA]</scope>
    <source>
        <strain evidence="7 8">NCTC13364</strain>
    </source>
</reference>
<evidence type="ECO:0000256" key="4">
    <source>
        <dbReference type="ARBA" id="ARBA00023136"/>
    </source>
</evidence>
<feature type="transmembrane region" description="Helical" evidence="5">
    <location>
        <begin position="355"/>
        <end position="374"/>
    </location>
</feature>